<feature type="transmembrane region" description="Helical" evidence="1">
    <location>
        <begin position="141"/>
        <end position="165"/>
    </location>
</feature>
<accession>A0A409WM08</accession>
<feature type="transmembrane region" description="Helical" evidence="1">
    <location>
        <begin position="100"/>
        <end position="121"/>
    </location>
</feature>
<dbReference type="InParanoid" id="A0A409WM08"/>
<keyword evidence="1" id="KW-0812">Transmembrane</keyword>
<protein>
    <recommendedName>
        <fullName evidence="4">G-protein coupled receptors family 2 profile 2 domain-containing protein</fullName>
    </recommendedName>
</protein>
<dbReference type="STRING" id="93625.A0A409WM08"/>
<feature type="transmembrane region" description="Helical" evidence="1">
    <location>
        <begin position="27"/>
        <end position="49"/>
    </location>
</feature>
<feature type="transmembrane region" description="Helical" evidence="1">
    <location>
        <begin position="61"/>
        <end position="80"/>
    </location>
</feature>
<dbReference type="AlphaFoldDB" id="A0A409WM08"/>
<dbReference type="OrthoDB" id="3222065at2759"/>
<name>A0A409WM08_PSICY</name>
<feature type="transmembrane region" description="Helical" evidence="1">
    <location>
        <begin position="234"/>
        <end position="252"/>
    </location>
</feature>
<evidence type="ECO:0000313" key="3">
    <source>
        <dbReference type="Proteomes" id="UP000283269"/>
    </source>
</evidence>
<evidence type="ECO:0000256" key="1">
    <source>
        <dbReference type="SAM" id="Phobius"/>
    </source>
</evidence>
<proteinExistence type="predicted"/>
<feature type="transmembrane region" description="Helical" evidence="1">
    <location>
        <begin position="190"/>
        <end position="213"/>
    </location>
</feature>
<reference evidence="2 3" key="1">
    <citation type="journal article" date="2018" name="Evol. Lett.">
        <title>Horizontal gene cluster transfer increased hallucinogenic mushroom diversity.</title>
        <authorList>
            <person name="Reynolds H.T."/>
            <person name="Vijayakumar V."/>
            <person name="Gluck-Thaler E."/>
            <person name="Korotkin H.B."/>
            <person name="Matheny P.B."/>
            <person name="Slot J.C."/>
        </authorList>
    </citation>
    <scope>NUCLEOTIDE SEQUENCE [LARGE SCALE GENOMIC DNA]</scope>
    <source>
        <strain evidence="2 3">2631</strain>
    </source>
</reference>
<organism evidence="2 3">
    <name type="scientific">Psilocybe cyanescens</name>
    <dbReference type="NCBI Taxonomy" id="93625"/>
    <lineage>
        <taxon>Eukaryota</taxon>
        <taxon>Fungi</taxon>
        <taxon>Dikarya</taxon>
        <taxon>Basidiomycota</taxon>
        <taxon>Agaricomycotina</taxon>
        <taxon>Agaricomycetes</taxon>
        <taxon>Agaricomycetidae</taxon>
        <taxon>Agaricales</taxon>
        <taxon>Agaricineae</taxon>
        <taxon>Strophariaceae</taxon>
        <taxon>Psilocybe</taxon>
    </lineage>
</organism>
<keyword evidence="1" id="KW-0472">Membrane</keyword>
<evidence type="ECO:0000313" key="2">
    <source>
        <dbReference type="EMBL" id="PPQ79522.1"/>
    </source>
</evidence>
<dbReference type="EMBL" id="NHYD01003373">
    <property type="protein sequence ID" value="PPQ79522.1"/>
    <property type="molecule type" value="Genomic_DNA"/>
</dbReference>
<keyword evidence="3" id="KW-1185">Reference proteome</keyword>
<evidence type="ECO:0008006" key="4">
    <source>
        <dbReference type="Google" id="ProtNLM"/>
    </source>
</evidence>
<comment type="caution">
    <text evidence="2">The sequence shown here is derived from an EMBL/GenBank/DDBJ whole genome shotgun (WGS) entry which is preliminary data.</text>
</comment>
<gene>
    <name evidence="2" type="ORF">CVT25_003404</name>
</gene>
<dbReference type="Proteomes" id="UP000283269">
    <property type="component" value="Unassembled WGS sequence"/>
</dbReference>
<sequence>MSAVNGTNSTLNNDLPVNIVRGTHSQLVLFLVLNMWPSHFGLLVLVGIVILSKRVTRHPTFVNLCVVFIITGLSSSLLVYAGKTTGPEPSRILCLLQASLLYGMPGLTSTAALMLVLQMFFTVRASSQGLPNNDEDHFFRLWGMLAAPYLAYLVGILATAAVGAANPEHVSRNRRFFYCSVESLPLTNTLTVASAIILFTALVAVVWTMVILYRRLSRSKQERSQWTMDLSLPIRIMGFGVYIIIAMSLSLLSVKSPSSPVPDLVIASAATVVILIFGTQRDILGVLCFWKRPSPQENQIRVDLKMEFDREVDIPPKVPEKDHRNYQV</sequence>
<keyword evidence="1" id="KW-1133">Transmembrane helix</keyword>
<feature type="transmembrane region" description="Helical" evidence="1">
    <location>
        <begin position="264"/>
        <end position="290"/>
    </location>
</feature>